<dbReference type="AlphaFoldDB" id="A0A2G8LIR1"/>
<evidence type="ECO:0000256" key="1">
    <source>
        <dbReference type="ARBA" id="ARBA00023054"/>
    </source>
</evidence>
<comment type="caution">
    <text evidence="4">The sequence shown here is derived from an EMBL/GenBank/DDBJ whole genome shotgun (WGS) entry which is preliminary data.</text>
</comment>
<sequence>MSEDMSTAESSDDEPFEPAIAPLAPKVILQEESQVEVSASPAFQCLDELFQQGHLTGTKVALLKAKYTQLHKTLAKANLEDADNFPENANSEVAKMRMTLLQHNNEINQAEERNYQNDFKLDSLQEEKSMLEREYKRLPKMEEVEKKTKELNKQIEDLKLEIGQRTLEGKNLREELLAKNREIELELKELETEVEQQEKLKEDLIQVHSLPGQLVKEMDKMNKHKNELEKQRGEKDESYAELAHALQQLVSKQQKVTEDKFQMERQRHKKQNSLGELQQTFDQRMKEYEYEKDKEAVYLGDRATLDLSLNHVQMEKKNQHEIYARKVRERDRDLKNLKKTELQFRVATENLTHTQSIYDKVKSQADHGPRMMEPSLKRGRNYRGK</sequence>
<evidence type="ECO:0000313" key="5">
    <source>
        <dbReference type="Proteomes" id="UP000230750"/>
    </source>
</evidence>
<dbReference type="PANTHER" id="PTHR32083:SF34">
    <property type="entry name" value="COILED-COIL DOMAIN-CONTAINING PROTEIN 146"/>
    <property type="match status" value="1"/>
</dbReference>
<keyword evidence="5" id="KW-1185">Reference proteome</keyword>
<evidence type="ECO:0000256" key="3">
    <source>
        <dbReference type="SAM" id="MobiDB-lite"/>
    </source>
</evidence>
<dbReference type="STRING" id="307972.A0A2G8LIR1"/>
<name>A0A2G8LIR1_STIJA</name>
<dbReference type="PANTHER" id="PTHR32083">
    <property type="entry name" value="CILIA AND FLAGELLA-ASSOCIATED PROTEIN 58-RELATED"/>
    <property type="match status" value="1"/>
</dbReference>
<dbReference type="GO" id="GO:0005856">
    <property type="term" value="C:cytoskeleton"/>
    <property type="evidence" value="ECO:0007669"/>
    <property type="project" value="TreeGrafter"/>
</dbReference>
<dbReference type="EMBL" id="MRZV01000066">
    <property type="protein sequence ID" value="PIK60070.1"/>
    <property type="molecule type" value="Genomic_DNA"/>
</dbReference>
<proteinExistence type="predicted"/>
<organism evidence="4 5">
    <name type="scientific">Stichopus japonicus</name>
    <name type="common">Sea cucumber</name>
    <dbReference type="NCBI Taxonomy" id="307972"/>
    <lineage>
        <taxon>Eukaryota</taxon>
        <taxon>Metazoa</taxon>
        <taxon>Echinodermata</taxon>
        <taxon>Eleutherozoa</taxon>
        <taxon>Echinozoa</taxon>
        <taxon>Holothuroidea</taxon>
        <taxon>Aspidochirotacea</taxon>
        <taxon>Aspidochirotida</taxon>
        <taxon>Stichopodidae</taxon>
        <taxon>Apostichopus</taxon>
    </lineage>
</organism>
<reference evidence="4 5" key="1">
    <citation type="journal article" date="2017" name="PLoS Biol.">
        <title>The sea cucumber genome provides insights into morphological evolution and visceral regeneration.</title>
        <authorList>
            <person name="Zhang X."/>
            <person name="Sun L."/>
            <person name="Yuan J."/>
            <person name="Sun Y."/>
            <person name="Gao Y."/>
            <person name="Zhang L."/>
            <person name="Li S."/>
            <person name="Dai H."/>
            <person name="Hamel J.F."/>
            <person name="Liu C."/>
            <person name="Yu Y."/>
            <person name="Liu S."/>
            <person name="Lin W."/>
            <person name="Guo K."/>
            <person name="Jin S."/>
            <person name="Xu P."/>
            <person name="Storey K.B."/>
            <person name="Huan P."/>
            <person name="Zhang T."/>
            <person name="Zhou Y."/>
            <person name="Zhang J."/>
            <person name="Lin C."/>
            <person name="Li X."/>
            <person name="Xing L."/>
            <person name="Huo D."/>
            <person name="Sun M."/>
            <person name="Wang L."/>
            <person name="Mercier A."/>
            <person name="Li F."/>
            <person name="Yang H."/>
            <person name="Xiang J."/>
        </authorList>
    </citation>
    <scope>NUCLEOTIDE SEQUENCE [LARGE SCALE GENOMIC DNA]</scope>
    <source>
        <strain evidence="4">Shaxun</strain>
        <tissue evidence="4">Muscle</tissue>
    </source>
</reference>
<accession>A0A2G8LIR1</accession>
<feature type="compositionally biased region" description="Basic and acidic residues" evidence="3">
    <location>
        <begin position="360"/>
        <end position="370"/>
    </location>
</feature>
<gene>
    <name evidence="4" type="ORF">BSL78_02975</name>
</gene>
<protein>
    <submittedName>
        <fullName evidence="4">Putative coiled-coil domain-containing protein</fullName>
    </submittedName>
</protein>
<dbReference type="Proteomes" id="UP000230750">
    <property type="component" value="Unassembled WGS sequence"/>
</dbReference>
<feature type="region of interest" description="Disordered" evidence="3">
    <location>
        <begin position="360"/>
        <end position="385"/>
    </location>
</feature>
<evidence type="ECO:0000313" key="4">
    <source>
        <dbReference type="EMBL" id="PIK60070.1"/>
    </source>
</evidence>
<feature type="region of interest" description="Disordered" evidence="3">
    <location>
        <begin position="1"/>
        <end position="21"/>
    </location>
</feature>
<evidence type="ECO:0000256" key="2">
    <source>
        <dbReference type="SAM" id="Coils"/>
    </source>
</evidence>
<keyword evidence="1 2" id="KW-0175">Coiled coil</keyword>
<feature type="coiled-coil region" evidence="2">
    <location>
        <begin position="93"/>
        <end position="241"/>
    </location>
</feature>
<dbReference type="OrthoDB" id="10262929at2759"/>